<dbReference type="InterPro" id="IPR002677">
    <property type="entry name" value="Ribosomal_bL32"/>
</dbReference>
<evidence type="ECO:0000256" key="3">
    <source>
        <dbReference type="ARBA" id="ARBA00023274"/>
    </source>
</evidence>
<evidence type="ECO:0000256" key="5">
    <source>
        <dbReference type="HAMAP-Rule" id="MF_00340"/>
    </source>
</evidence>
<dbReference type="RefSeq" id="WP_286136226.1">
    <property type="nucleotide sequence ID" value="NZ_BRPL01000002.1"/>
</dbReference>
<evidence type="ECO:0000313" key="7">
    <source>
        <dbReference type="EMBL" id="GLB46765.1"/>
    </source>
</evidence>
<dbReference type="GO" id="GO:0006412">
    <property type="term" value="P:translation"/>
    <property type="evidence" value="ECO:0007669"/>
    <property type="project" value="UniProtKB-UniRule"/>
</dbReference>
<evidence type="ECO:0000256" key="2">
    <source>
        <dbReference type="ARBA" id="ARBA00022980"/>
    </source>
</evidence>
<feature type="compositionally biased region" description="Basic residues" evidence="6">
    <location>
        <begin position="1"/>
        <end position="19"/>
    </location>
</feature>
<dbReference type="GO" id="GO:0003735">
    <property type="term" value="F:structural constituent of ribosome"/>
    <property type="evidence" value="ECO:0007669"/>
    <property type="project" value="InterPro"/>
</dbReference>
<evidence type="ECO:0000256" key="6">
    <source>
        <dbReference type="SAM" id="MobiDB-lite"/>
    </source>
</evidence>
<evidence type="ECO:0000313" key="8">
    <source>
        <dbReference type="Proteomes" id="UP001144204"/>
    </source>
</evidence>
<keyword evidence="3 5" id="KW-0687">Ribonucleoprotein</keyword>
<reference evidence="7" key="2">
    <citation type="journal article" date="2023" name="PLoS ONE">
        <title>Philodulcilactobacillus myokoensis gen. nov., sp. nov., a fructophilic, acidophilic, and agar-phobic lactic acid bacterium isolated from fermented vegetable extracts.</title>
        <authorList>
            <person name="Kouya T."/>
            <person name="Ishiyama Y."/>
            <person name="Ohashi S."/>
            <person name="Kumakubo R."/>
            <person name="Yamazaki T."/>
            <person name="Otaki T."/>
        </authorList>
    </citation>
    <scope>NUCLEOTIDE SEQUENCE</scope>
    <source>
        <strain evidence="7">WR16-4</strain>
    </source>
</reference>
<keyword evidence="8" id="KW-1185">Reference proteome</keyword>
<feature type="region of interest" description="Disordered" evidence="6">
    <location>
        <begin position="1"/>
        <end position="22"/>
    </location>
</feature>
<sequence>MAVPKRKTSKARKNMRRSHINLSMPGLTPCPNCGELRKPHYVCPNCGYYDGKEIVNVKKN</sequence>
<dbReference type="EMBL" id="BRPL01000002">
    <property type="protein sequence ID" value="GLB46765.1"/>
    <property type="molecule type" value="Genomic_DNA"/>
</dbReference>
<dbReference type="HAMAP" id="MF_00340">
    <property type="entry name" value="Ribosomal_bL32"/>
    <property type="match status" value="1"/>
</dbReference>
<dbReference type="Pfam" id="PF01783">
    <property type="entry name" value="Ribosomal_L32p"/>
    <property type="match status" value="1"/>
</dbReference>
<dbReference type="Gene3D" id="1.20.5.640">
    <property type="entry name" value="Single helix bin"/>
    <property type="match status" value="1"/>
</dbReference>
<dbReference type="PANTHER" id="PTHR35534:SF1">
    <property type="entry name" value="LARGE RIBOSOMAL SUBUNIT PROTEIN BL32"/>
    <property type="match status" value="1"/>
</dbReference>
<dbReference type="InterPro" id="IPR011332">
    <property type="entry name" value="Ribosomal_zn-bd"/>
</dbReference>
<organism evidence="7 8">
    <name type="scientific">Philodulcilactobacillus myokoensis</name>
    <dbReference type="NCBI Taxonomy" id="2929573"/>
    <lineage>
        <taxon>Bacteria</taxon>
        <taxon>Bacillati</taxon>
        <taxon>Bacillota</taxon>
        <taxon>Bacilli</taxon>
        <taxon>Lactobacillales</taxon>
        <taxon>Lactobacillaceae</taxon>
        <taxon>Philodulcilactobacillus</taxon>
    </lineage>
</organism>
<keyword evidence="2 5" id="KW-0689">Ribosomal protein</keyword>
<dbReference type="SUPFAM" id="SSF57829">
    <property type="entry name" value="Zn-binding ribosomal proteins"/>
    <property type="match status" value="1"/>
</dbReference>
<protein>
    <recommendedName>
        <fullName evidence="4 5">Large ribosomal subunit protein bL32</fullName>
    </recommendedName>
</protein>
<reference evidence="7" key="1">
    <citation type="submission" date="2022-07" db="EMBL/GenBank/DDBJ databases">
        <authorList>
            <person name="Kouya T."/>
            <person name="Ishiyama Y."/>
        </authorList>
    </citation>
    <scope>NUCLEOTIDE SEQUENCE</scope>
    <source>
        <strain evidence="7">WR16-4</strain>
    </source>
</reference>
<dbReference type="GO" id="GO:0015934">
    <property type="term" value="C:large ribosomal subunit"/>
    <property type="evidence" value="ECO:0007669"/>
    <property type="project" value="InterPro"/>
</dbReference>
<dbReference type="AlphaFoldDB" id="A0A9W6B0R3"/>
<comment type="similarity">
    <text evidence="1 5">Belongs to the bacterial ribosomal protein bL32 family.</text>
</comment>
<comment type="caution">
    <text evidence="7">The sequence shown here is derived from an EMBL/GenBank/DDBJ whole genome shotgun (WGS) entry which is preliminary data.</text>
</comment>
<name>A0A9W6B0R3_9LACO</name>
<dbReference type="InterPro" id="IPR044957">
    <property type="entry name" value="Ribosomal_bL32_bact"/>
</dbReference>
<dbReference type="Proteomes" id="UP001144204">
    <property type="component" value="Unassembled WGS sequence"/>
</dbReference>
<gene>
    <name evidence="5 7" type="primary">rpmF</name>
    <name evidence="7" type="ORF">WR164_07440</name>
</gene>
<proteinExistence type="inferred from homology"/>
<accession>A0A9W6B0R3</accession>
<evidence type="ECO:0000256" key="4">
    <source>
        <dbReference type="ARBA" id="ARBA00035178"/>
    </source>
</evidence>
<dbReference type="NCBIfam" id="TIGR01031">
    <property type="entry name" value="rpmF_bact"/>
    <property type="match status" value="1"/>
</dbReference>
<dbReference type="PANTHER" id="PTHR35534">
    <property type="entry name" value="50S RIBOSOMAL PROTEIN L32"/>
    <property type="match status" value="1"/>
</dbReference>
<evidence type="ECO:0000256" key="1">
    <source>
        <dbReference type="ARBA" id="ARBA00008560"/>
    </source>
</evidence>